<dbReference type="Gene3D" id="1.10.443.10">
    <property type="entry name" value="Intergrase catalytic core"/>
    <property type="match status" value="1"/>
</dbReference>
<keyword evidence="5" id="KW-1185">Reference proteome</keyword>
<evidence type="ECO:0000256" key="2">
    <source>
        <dbReference type="ARBA" id="ARBA00023172"/>
    </source>
</evidence>
<evidence type="ECO:0000259" key="3">
    <source>
        <dbReference type="PROSITE" id="PS51898"/>
    </source>
</evidence>
<comment type="caution">
    <text evidence="4">The sequence shown here is derived from an EMBL/GenBank/DDBJ whole genome shotgun (WGS) entry which is preliminary data.</text>
</comment>
<name>A0A365TTH8_9GAMM</name>
<evidence type="ECO:0000256" key="1">
    <source>
        <dbReference type="ARBA" id="ARBA00022908"/>
    </source>
</evidence>
<feature type="domain" description="Tyr recombinase" evidence="3">
    <location>
        <begin position="173"/>
        <end position="331"/>
    </location>
</feature>
<dbReference type="SUPFAM" id="SSF56349">
    <property type="entry name" value="DNA breaking-rejoining enzymes"/>
    <property type="match status" value="1"/>
</dbReference>
<dbReference type="PANTHER" id="PTHR30349">
    <property type="entry name" value="PHAGE INTEGRASE-RELATED"/>
    <property type="match status" value="1"/>
</dbReference>
<dbReference type="GO" id="GO:0003677">
    <property type="term" value="F:DNA binding"/>
    <property type="evidence" value="ECO:0007669"/>
    <property type="project" value="InterPro"/>
</dbReference>
<dbReference type="InterPro" id="IPR011010">
    <property type="entry name" value="DNA_brk_join_enz"/>
</dbReference>
<accession>A0A365TTH8</accession>
<dbReference type="InterPro" id="IPR050090">
    <property type="entry name" value="Tyrosine_recombinase_XerCD"/>
</dbReference>
<dbReference type="Pfam" id="PF00589">
    <property type="entry name" value="Phage_integrase"/>
    <property type="match status" value="2"/>
</dbReference>
<evidence type="ECO:0000313" key="4">
    <source>
        <dbReference type="EMBL" id="RBI68266.1"/>
    </source>
</evidence>
<dbReference type="CDD" id="cd00796">
    <property type="entry name" value="INT_Rci_Hp1_C"/>
    <property type="match status" value="1"/>
</dbReference>
<reference evidence="5" key="1">
    <citation type="submission" date="2018-06" db="EMBL/GenBank/DDBJ databases">
        <title>Whole genome sequencing of four bacterial strains from South Shetland trench revealing bio-synthetic gene clusters.</title>
        <authorList>
            <person name="Abdel-Mageed W.M."/>
            <person name="Lehri B."/>
            <person name="Jarmusch S."/>
            <person name="Miranda K."/>
            <person name="Goodfellow M."/>
            <person name="Jaspars M."/>
            <person name="Karlyshev A.V."/>
        </authorList>
    </citation>
    <scope>NUCLEOTIDE SEQUENCE [LARGE SCALE GENOMIC DNA]</scope>
    <source>
        <strain evidence="5">SST4</strain>
    </source>
</reference>
<dbReference type="AlphaFoldDB" id="A0A365TTH8"/>
<dbReference type="InterPro" id="IPR002104">
    <property type="entry name" value="Integrase_catalytic"/>
</dbReference>
<dbReference type="PROSITE" id="PS51898">
    <property type="entry name" value="TYR_RECOMBINASE"/>
    <property type="match status" value="1"/>
</dbReference>
<dbReference type="InterPro" id="IPR013762">
    <property type="entry name" value="Integrase-like_cat_sf"/>
</dbReference>
<protein>
    <recommendedName>
        <fullName evidence="3">Tyr recombinase domain-containing protein</fullName>
    </recommendedName>
</protein>
<dbReference type="Proteomes" id="UP000252204">
    <property type="component" value="Unassembled WGS sequence"/>
</dbReference>
<keyword evidence="1" id="KW-0229">DNA integration</keyword>
<organism evidence="4 5">
    <name type="scientific">Vreelandella sulfidaeris</name>
    <dbReference type="NCBI Taxonomy" id="115553"/>
    <lineage>
        <taxon>Bacteria</taxon>
        <taxon>Pseudomonadati</taxon>
        <taxon>Pseudomonadota</taxon>
        <taxon>Gammaproteobacteria</taxon>
        <taxon>Oceanospirillales</taxon>
        <taxon>Halomonadaceae</taxon>
        <taxon>Vreelandella</taxon>
    </lineage>
</organism>
<gene>
    <name evidence="4" type="ORF">DQ400_07830</name>
</gene>
<dbReference type="OrthoDB" id="9057547at2"/>
<dbReference type="PANTHER" id="PTHR30349:SF64">
    <property type="entry name" value="PROPHAGE INTEGRASE INTD-RELATED"/>
    <property type="match status" value="1"/>
</dbReference>
<dbReference type="GO" id="GO:0015074">
    <property type="term" value="P:DNA integration"/>
    <property type="evidence" value="ECO:0007669"/>
    <property type="project" value="UniProtKB-KW"/>
</dbReference>
<keyword evidence="2" id="KW-0233">DNA recombination</keyword>
<evidence type="ECO:0000313" key="5">
    <source>
        <dbReference type="Proteomes" id="UP000252204"/>
    </source>
</evidence>
<sequence length="344" mass="39395">MQARSSVKGGSRMGYTVSKRKDRDTWIVRARVNGQRTQRTFRTEGEARQYALKAEAQRQEDEFNGVMGRKPKYTFSAGVQRMVSEYDVRSQKQHILLVARWMDEHAPAVIIGQELLDATRKMQKALKEKGLAQSTINNRIQVVKRVLSLSYREWDWIDLPLDGKLRKPSPKNERHVYLSELELAELLEAVPERYQVERKVILLAMLTGMRRGELMALEPRNVYNGRIVLKPNQTKNGKPRVIPLSEEAIPLLESLPFATTGDRVRGAFERAREAIGRPDIRFHDMRHCYASLLASKGESLTSIRDLLGHSSLTVTSRYAHADPTRWDSVVARLPRIGNQMATKH</sequence>
<dbReference type="EMBL" id="QNTU01000003">
    <property type="protein sequence ID" value="RBI68266.1"/>
    <property type="molecule type" value="Genomic_DNA"/>
</dbReference>
<proteinExistence type="predicted"/>
<dbReference type="GO" id="GO:0006310">
    <property type="term" value="P:DNA recombination"/>
    <property type="evidence" value="ECO:0007669"/>
    <property type="project" value="UniProtKB-KW"/>
</dbReference>